<dbReference type="GO" id="GO:0043186">
    <property type="term" value="C:P granule"/>
    <property type="evidence" value="ECO:0007669"/>
    <property type="project" value="UniProtKB-ARBA"/>
</dbReference>
<comment type="function">
    <text evidence="8">RNA helicase.</text>
</comment>
<proteinExistence type="inferred from homology"/>
<evidence type="ECO:0000256" key="5">
    <source>
        <dbReference type="ARBA" id="ARBA00022884"/>
    </source>
</evidence>
<dbReference type="SMART" id="SM00487">
    <property type="entry name" value="DEXDc"/>
    <property type="match status" value="1"/>
</dbReference>
<dbReference type="PANTHER" id="PTHR24031">
    <property type="entry name" value="RNA HELICASE"/>
    <property type="match status" value="1"/>
</dbReference>
<dbReference type="SMART" id="SM00490">
    <property type="entry name" value="HELICc"/>
    <property type="match status" value="1"/>
</dbReference>
<dbReference type="InterPro" id="IPR014001">
    <property type="entry name" value="Helicase_ATP-bd"/>
</dbReference>
<evidence type="ECO:0000256" key="7">
    <source>
        <dbReference type="RuleBase" id="RU000492"/>
    </source>
</evidence>
<protein>
    <recommendedName>
        <fullName evidence="8">ATP-dependent RNA helicase</fullName>
        <ecNumber evidence="8">3.6.4.13</ecNumber>
    </recommendedName>
</protein>
<dbReference type="Gene3D" id="3.40.50.300">
    <property type="entry name" value="P-loop containing nucleotide triphosphate hydrolases"/>
    <property type="match status" value="2"/>
</dbReference>
<sequence>MDIFATSHWINPHVCVCLRQKTQSWFAMDTGVIRTMDVETAVTDFSSLMLNRTSLNALSKAGFTKPSPVQVQAIPPGMLGFDLLVQAKSGTGKTMVFSLLAVENLNAQFGRPQVLIVAPTREIVSQIVSYIRMLAPSVIHVGMFVGGNERGVAEDIQKLKKSIHIVVGTVGRLCHLVRINALRMSYIRLFVLDEADKLMEDSFQKEINYLFSAMPPEKQVAVFSATYPHRLDATLKRYMRDIHLVRVDRDAQLLGVKQYVIVARNGTKKMDILLRLLLRLRYGQYLQQARFDAVCISGNMPQSNRTKAIRQLKNCAVKLLVSTDLTARGIDAPGVNIVVNYGSPFVLATYLHRIGRAGRFGTQGAAFTIINSDKELKLFSDFAVEGKLRIKLLRARNNWPSSLIYDDEFFNRSEDFCPYTTKNWHSQKSSSDGESEENEYEFPQIALNNVLEYEEEMFKSYEGKIALYQKSEKRVYSNQDFYNIYRDMNNSEISDTLLKKLDALKIRSPCDLNLTRKNTLITLRMGIINKSSQDINAFTHEKLYLCNEPDLTDMHVGVPKRYGNYKKRRYLRNQILAIRNTLSDEEWLRYAKLRFGEAVQYEPFLFDE</sequence>
<comment type="domain">
    <text evidence="8">The Q motif is unique to and characteristic of the DEAD box family of RNA helicases and controls ATP binding and hydrolysis.</text>
</comment>
<keyword evidence="13" id="KW-1185">Reference proteome</keyword>
<evidence type="ECO:0000256" key="4">
    <source>
        <dbReference type="ARBA" id="ARBA00022840"/>
    </source>
</evidence>
<feature type="short sequence motif" description="Q motif" evidence="6">
    <location>
        <begin position="43"/>
        <end position="71"/>
    </location>
</feature>
<evidence type="ECO:0000256" key="1">
    <source>
        <dbReference type="ARBA" id="ARBA00022741"/>
    </source>
</evidence>
<evidence type="ECO:0000256" key="8">
    <source>
        <dbReference type="RuleBase" id="RU365068"/>
    </source>
</evidence>
<dbReference type="PROSITE" id="PS00039">
    <property type="entry name" value="DEAD_ATP_HELICASE"/>
    <property type="match status" value="1"/>
</dbReference>
<dbReference type="InterPro" id="IPR014014">
    <property type="entry name" value="RNA_helicase_DEAD_Q_motif"/>
</dbReference>
<dbReference type="GO" id="GO:0003723">
    <property type="term" value="F:RNA binding"/>
    <property type="evidence" value="ECO:0007669"/>
    <property type="project" value="UniProtKB-UniRule"/>
</dbReference>
<evidence type="ECO:0000256" key="3">
    <source>
        <dbReference type="ARBA" id="ARBA00022806"/>
    </source>
</evidence>
<feature type="domain" description="Helicase C-terminal" evidence="10">
    <location>
        <begin position="248"/>
        <end position="404"/>
    </location>
</feature>
<gene>
    <name evidence="12" type="ORF">NAV_LOCUS6849</name>
</gene>
<comment type="similarity">
    <text evidence="7">Belongs to the DEAD box helicase family.</text>
</comment>
<dbReference type="Pfam" id="PF00271">
    <property type="entry name" value="Helicase_C"/>
    <property type="match status" value="1"/>
</dbReference>
<dbReference type="Pfam" id="PF00270">
    <property type="entry name" value="DEAD"/>
    <property type="match status" value="1"/>
</dbReference>
<dbReference type="AlphaFoldDB" id="A0A498SLW4"/>
<comment type="catalytic activity">
    <reaction evidence="8">
        <text>ATP + H2O = ADP + phosphate + H(+)</text>
        <dbReference type="Rhea" id="RHEA:13065"/>
        <dbReference type="ChEBI" id="CHEBI:15377"/>
        <dbReference type="ChEBI" id="CHEBI:15378"/>
        <dbReference type="ChEBI" id="CHEBI:30616"/>
        <dbReference type="ChEBI" id="CHEBI:43474"/>
        <dbReference type="ChEBI" id="CHEBI:456216"/>
        <dbReference type="EC" id="3.6.4.13"/>
    </reaction>
</comment>
<organism evidence="12 13">
    <name type="scientific">Acanthocheilonema viteae</name>
    <name type="common">Filarial nematode worm</name>
    <name type="synonym">Dipetalonema viteae</name>
    <dbReference type="NCBI Taxonomy" id="6277"/>
    <lineage>
        <taxon>Eukaryota</taxon>
        <taxon>Metazoa</taxon>
        <taxon>Ecdysozoa</taxon>
        <taxon>Nematoda</taxon>
        <taxon>Chromadorea</taxon>
        <taxon>Rhabditida</taxon>
        <taxon>Spirurina</taxon>
        <taxon>Spiruromorpha</taxon>
        <taxon>Filarioidea</taxon>
        <taxon>Onchocercidae</taxon>
        <taxon>Acanthocheilonema</taxon>
    </lineage>
</organism>
<keyword evidence="2 7" id="KW-0378">Hydrolase</keyword>
<feature type="non-terminal residue" evidence="12">
    <location>
        <position position="608"/>
    </location>
</feature>
<name>A0A498SLW4_ACAVI</name>
<evidence type="ECO:0000259" key="10">
    <source>
        <dbReference type="PROSITE" id="PS51194"/>
    </source>
</evidence>
<evidence type="ECO:0000313" key="12">
    <source>
        <dbReference type="EMBL" id="VBB32058.1"/>
    </source>
</evidence>
<dbReference type="InterPro" id="IPR000629">
    <property type="entry name" value="RNA-helicase_DEAD-box_CS"/>
</dbReference>
<keyword evidence="4 7" id="KW-0067">ATP-binding</keyword>
<dbReference type="GO" id="GO:0016787">
    <property type="term" value="F:hydrolase activity"/>
    <property type="evidence" value="ECO:0007669"/>
    <property type="project" value="UniProtKB-KW"/>
</dbReference>
<dbReference type="STRING" id="6277.A0A498SLW4"/>
<dbReference type="InterPro" id="IPR027417">
    <property type="entry name" value="P-loop_NTPase"/>
</dbReference>
<evidence type="ECO:0000259" key="9">
    <source>
        <dbReference type="PROSITE" id="PS51192"/>
    </source>
</evidence>
<accession>A0A498SLW4</accession>
<evidence type="ECO:0000259" key="11">
    <source>
        <dbReference type="PROSITE" id="PS51195"/>
    </source>
</evidence>
<dbReference type="InterPro" id="IPR011545">
    <property type="entry name" value="DEAD/DEAH_box_helicase_dom"/>
</dbReference>
<dbReference type="PROSITE" id="PS51194">
    <property type="entry name" value="HELICASE_CTER"/>
    <property type="match status" value="1"/>
</dbReference>
<evidence type="ECO:0000256" key="2">
    <source>
        <dbReference type="ARBA" id="ARBA00022801"/>
    </source>
</evidence>
<feature type="domain" description="DEAD-box RNA helicase Q" evidence="11">
    <location>
        <begin position="43"/>
        <end position="71"/>
    </location>
</feature>
<dbReference type="PROSITE" id="PS51192">
    <property type="entry name" value="HELICASE_ATP_BIND_1"/>
    <property type="match status" value="1"/>
</dbReference>
<dbReference type="CDD" id="cd18787">
    <property type="entry name" value="SF2_C_DEAD"/>
    <property type="match status" value="1"/>
</dbReference>
<dbReference type="Proteomes" id="UP000276991">
    <property type="component" value="Unassembled WGS sequence"/>
</dbReference>
<reference evidence="12 13" key="1">
    <citation type="submission" date="2018-08" db="EMBL/GenBank/DDBJ databases">
        <authorList>
            <person name="Laetsch R D."/>
            <person name="Stevens L."/>
            <person name="Kumar S."/>
            <person name="Blaxter L. M."/>
        </authorList>
    </citation>
    <scope>NUCLEOTIDE SEQUENCE [LARGE SCALE GENOMIC DNA]</scope>
</reference>
<dbReference type="GO" id="GO:0003724">
    <property type="term" value="F:RNA helicase activity"/>
    <property type="evidence" value="ECO:0007669"/>
    <property type="project" value="UniProtKB-EC"/>
</dbReference>
<feature type="domain" description="Helicase ATP-binding" evidence="9">
    <location>
        <begin position="74"/>
        <end position="245"/>
    </location>
</feature>
<dbReference type="EMBL" id="UPTC01001520">
    <property type="protein sequence ID" value="VBB32058.1"/>
    <property type="molecule type" value="Genomic_DNA"/>
</dbReference>
<dbReference type="OrthoDB" id="434041at2759"/>
<dbReference type="PROSITE" id="PS51195">
    <property type="entry name" value="Q_MOTIF"/>
    <property type="match status" value="1"/>
</dbReference>
<dbReference type="EC" id="3.6.4.13" evidence="8"/>
<keyword evidence="3 7" id="KW-0347">Helicase</keyword>
<dbReference type="SUPFAM" id="SSF52540">
    <property type="entry name" value="P-loop containing nucleoside triphosphate hydrolases"/>
    <property type="match status" value="2"/>
</dbReference>
<evidence type="ECO:0000313" key="13">
    <source>
        <dbReference type="Proteomes" id="UP000276991"/>
    </source>
</evidence>
<evidence type="ECO:0000256" key="6">
    <source>
        <dbReference type="PROSITE-ProRule" id="PRU00552"/>
    </source>
</evidence>
<dbReference type="InterPro" id="IPR001650">
    <property type="entry name" value="Helicase_C-like"/>
</dbReference>
<dbReference type="GO" id="GO:0005524">
    <property type="term" value="F:ATP binding"/>
    <property type="evidence" value="ECO:0007669"/>
    <property type="project" value="UniProtKB-UniRule"/>
</dbReference>
<keyword evidence="1 7" id="KW-0547">Nucleotide-binding</keyword>
<keyword evidence="5 8" id="KW-0694">RNA-binding</keyword>